<feature type="transmembrane region" description="Helical" evidence="1">
    <location>
        <begin position="12"/>
        <end position="30"/>
    </location>
</feature>
<evidence type="ECO:0000313" key="3">
    <source>
        <dbReference type="EMBL" id="MFC5497807.1"/>
    </source>
</evidence>
<dbReference type="InterPro" id="IPR029787">
    <property type="entry name" value="Nucleotide_cyclase"/>
</dbReference>
<evidence type="ECO:0000313" key="4">
    <source>
        <dbReference type="Proteomes" id="UP001596037"/>
    </source>
</evidence>
<proteinExistence type="predicted"/>
<feature type="transmembrane region" description="Helical" evidence="1">
    <location>
        <begin position="60"/>
        <end position="81"/>
    </location>
</feature>
<feature type="transmembrane region" description="Helical" evidence="1">
    <location>
        <begin position="93"/>
        <end position="111"/>
    </location>
</feature>
<feature type="transmembrane region" description="Helical" evidence="1">
    <location>
        <begin position="174"/>
        <end position="194"/>
    </location>
</feature>
<dbReference type="InterPro" id="IPR043128">
    <property type="entry name" value="Rev_trsase/Diguanyl_cyclase"/>
</dbReference>
<keyword evidence="4" id="KW-1185">Reference proteome</keyword>
<name>A0ABW0NFQ0_9BURK</name>
<dbReference type="Pfam" id="PF00990">
    <property type="entry name" value="GGDEF"/>
    <property type="match status" value="1"/>
</dbReference>
<dbReference type="GO" id="GO:0052621">
    <property type="term" value="F:diguanylate cyclase activity"/>
    <property type="evidence" value="ECO:0007669"/>
    <property type="project" value="UniProtKB-EC"/>
</dbReference>
<feature type="transmembrane region" description="Helical" evidence="1">
    <location>
        <begin position="117"/>
        <end position="136"/>
    </location>
</feature>
<keyword evidence="1" id="KW-0472">Membrane</keyword>
<dbReference type="EC" id="2.7.7.65" evidence="3"/>
<evidence type="ECO:0000259" key="2">
    <source>
        <dbReference type="SMART" id="SM00267"/>
    </source>
</evidence>
<organism evidence="3 4">
    <name type="scientific">Caenimonas terrae</name>
    <dbReference type="NCBI Taxonomy" id="696074"/>
    <lineage>
        <taxon>Bacteria</taxon>
        <taxon>Pseudomonadati</taxon>
        <taxon>Pseudomonadota</taxon>
        <taxon>Betaproteobacteria</taxon>
        <taxon>Burkholderiales</taxon>
        <taxon>Comamonadaceae</taxon>
        <taxon>Caenimonas</taxon>
    </lineage>
</organism>
<gene>
    <name evidence="3" type="ORF">ACFPOE_09720</name>
</gene>
<evidence type="ECO:0000256" key="1">
    <source>
        <dbReference type="SAM" id="Phobius"/>
    </source>
</evidence>
<dbReference type="Proteomes" id="UP001596037">
    <property type="component" value="Unassembled WGS sequence"/>
</dbReference>
<keyword evidence="1" id="KW-1133">Transmembrane helix</keyword>
<feature type="transmembrane region" description="Helical" evidence="1">
    <location>
        <begin position="143"/>
        <end position="162"/>
    </location>
</feature>
<feature type="domain" description="GGDEF" evidence="2">
    <location>
        <begin position="197"/>
        <end position="370"/>
    </location>
</feature>
<dbReference type="EMBL" id="JBHSMF010000006">
    <property type="protein sequence ID" value="MFC5497807.1"/>
    <property type="molecule type" value="Genomic_DNA"/>
</dbReference>
<reference evidence="4" key="1">
    <citation type="journal article" date="2019" name="Int. J. Syst. Evol. Microbiol.">
        <title>The Global Catalogue of Microorganisms (GCM) 10K type strain sequencing project: providing services to taxonomists for standard genome sequencing and annotation.</title>
        <authorList>
            <consortium name="The Broad Institute Genomics Platform"/>
            <consortium name="The Broad Institute Genome Sequencing Center for Infectious Disease"/>
            <person name="Wu L."/>
            <person name="Ma J."/>
        </authorList>
    </citation>
    <scope>NUCLEOTIDE SEQUENCE [LARGE SCALE GENOMIC DNA]</scope>
    <source>
        <strain evidence="4">CCUG 57401</strain>
    </source>
</reference>
<keyword evidence="1" id="KW-0812">Transmembrane</keyword>
<dbReference type="Gene3D" id="3.30.70.270">
    <property type="match status" value="1"/>
</dbReference>
<keyword evidence="3" id="KW-0808">Transferase</keyword>
<feature type="transmembrane region" description="Helical" evidence="1">
    <location>
        <begin position="37"/>
        <end position="54"/>
    </location>
</feature>
<protein>
    <submittedName>
        <fullName evidence="3">Diguanylate cyclase domain-containing protein</fullName>
        <ecNumber evidence="3">2.7.7.65</ecNumber>
    </submittedName>
</protein>
<comment type="caution">
    <text evidence="3">The sequence shown here is derived from an EMBL/GenBank/DDBJ whole genome shotgun (WGS) entry which is preliminary data.</text>
</comment>
<sequence length="376" mass="40127">MNEHADPLVALSLLAGAQVMVVCFSVVMANAYRERGLLLHAGATMLGVIAAAVLDAGRTALAQTALLLLLAFAGLQVRDLVSHAGAVRNPRRWMTVLCMGVLPAAALATAALGYNVLLPGAAAWTAITMLLLLRAWPQSQPWIVWLAASCSALAAGVAWLGWRSLDNVPDPALPLAACLTAWAALTHLTAIWRSRILSETRVRMDARNMVDPLTGLAAPLVFYERVHAVRNLMRRYGHPSVLLLVHIENLHQLYSQFGPEVAESAVLVAANRIRQSVVEGDVAARLSHSRIGVLCEGVGLAEGAANFASRILVAGLKEPLPAAPTEFLQFRIVMALVPVTDVAPKTLLQKMSDGLDAQVREAGERRIVSLGDAELA</sequence>
<dbReference type="SMART" id="SM00267">
    <property type="entry name" value="GGDEF"/>
    <property type="match status" value="1"/>
</dbReference>
<dbReference type="InterPro" id="IPR000160">
    <property type="entry name" value="GGDEF_dom"/>
</dbReference>
<dbReference type="RefSeq" id="WP_376849884.1">
    <property type="nucleotide sequence ID" value="NZ_JBHSMF010000006.1"/>
</dbReference>
<keyword evidence="3" id="KW-0548">Nucleotidyltransferase</keyword>
<accession>A0ABW0NFQ0</accession>
<dbReference type="SUPFAM" id="SSF55073">
    <property type="entry name" value="Nucleotide cyclase"/>
    <property type="match status" value="1"/>
</dbReference>